<reference evidence="4" key="2">
    <citation type="journal article" date="2019" name="Int. J. Syst. Evol. Microbiol.">
        <title>The Global Catalogue of Microorganisms (GCM) 10K type strain sequencing project: providing services to taxonomists for standard genome sequencing and annotation.</title>
        <authorList>
            <consortium name="The Broad Institute Genomics Platform"/>
            <consortium name="The Broad Institute Genome Sequencing Center for Infectious Disease"/>
            <person name="Wu L."/>
            <person name="Ma J."/>
        </authorList>
    </citation>
    <scope>NUCLEOTIDE SEQUENCE [LARGE SCALE GENOMIC DNA]</scope>
    <source>
        <strain evidence="4">CECT 7184</strain>
    </source>
</reference>
<reference evidence="2" key="3">
    <citation type="submission" date="2023-06" db="EMBL/GenBank/DDBJ databases">
        <authorList>
            <person name="Lucena T."/>
            <person name="Sun Q."/>
        </authorList>
    </citation>
    <scope>NUCLEOTIDE SEQUENCE</scope>
    <source>
        <strain evidence="2">CECT 7184</strain>
    </source>
</reference>
<evidence type="ECO:0000256" key="1">
    <source>
        <dbReference type="SAM" id="SignalP"/>
    </source>
</evidence>
<dbReference type="Pfam" id="PF11138">
    <property type="entry name" value="DUF2911"/>
    <property type="match status" value="1"/>
</dbReference>
<name>A0ABT8CSF6_9FLAO</name>
<sequence length="281" mass="31274">MKKILLIAAFAFTVMSAGAQVTAPQASPKSEIEQVIGLTKVEVDYARPAKKGRLVFGDLVPYGKVWRTGANENTIVSFSDDIIIDGQKLPKGEYALYTLPKADAWEVMFYNETKNWGLPAAWDDSKVVLRTKVTPVTLAKDVEYFTIDVNPIDANNGELLIKWEKTAVPLKFGVPTHEKAMNSIKTSLTENAKASDYYAAGQYIFQSDGDMKQALEYINKSISMQPEAPFYMLRQKSLVQAKLGDKKGAIETAKLSLKAAEQAKNDDYIKMNKDSILQWSK</sequence>
<dbReference type="Gene3D" id="1.25.40.1040">
    <property type="match status" value="1"/>
</dbReference>
<dbReference type="InterPro" id="IPR011990">
    <property type="entry name" value="TPR-like_helical_dom_sf"/>
</dbReference>
<feature type="chain" id="PRO_5045032490" evidence="1">
    <location>
        <begin position="20"/>
        <end position="281"/>
    </location>
</feature>
<organism evidence="2 4">
    <name type="scientific">Paenimyroides ceti</name>
    <dbReference type="NCBI Taxonomy" id="395087"/>
    <lineage>
        <taxon>Bacteria</taxon>
        <taxon>Pseudomonadati</taxon>
        <taxon>Bacteroidota</taxon>
        <taxon>Flavobacteriia</taxon>
        <taxon>Flavobacteriales</taxon>
        <taxon>Flavobacteriaceae</taxon>
        <taxon>Paenimyroides</taxon>
    </lineage>
</organism>
<keyword evidence="1" id="KW-0732">Signal</keyword>
<protein>
    <submittedName>
        <fullName evidence="2">DUF2911 domain-containing protein</fullName>
    </submittedName>
</protein>
<proteinExistence type="predicted"/>
<feature type="signal peptide" evidence="1">
    <location>
        <begin position="1"/>
        <end position="19"/>
    </location>
</feature>
<reference evidence="2" key="1">
    <citation type="journal article" date="2014" name="Int. J. Syst. Evol. Microbiol.">
        <title>Complete genome of a new Firmicutes species belonging to the dominant human colonic microbiota ('Ruminococcus bicirculans') reveals two chromosomes and a selective capacity to utilize plant glucans.</title>
        <authorList>
            <consortium name="NISC Comparative Sequencing Program"/>
            <person name="Wegmann U."/>
            <person name="Louis P."/>
            <person name="Goesmann A."/>
            <person name="Henrissat B."/>
            <person name="Duncan S.H."/>
            <person name="Flint H.J."/>
        </authorList>
    </citation>
    <scope>NUCLEOTIDE SEQUENCE</scope>
    <source>
        <strain evidence="2">CECT 7184</strain>
    </source>
</reference>
<dbReference type="Proteomes" id="UP001242368">
    <property type="component" value="Unassembled WGS sequence"/>
</dbReference>
<evidence type="ECO:0000313" key="4">
    <source>
        <dbReference type="Proteomes" id="UP001242368"/>
    </source>
</evidence>
<dbReference type="SUPFAM" id="SSF48452">
    <property type="entry name" value="TPR-like"/>
    <property type="match status" value="1"/>
</dbReference>
<keyword evidence="4" id="KW-1185">Reference proteome</keyword>
<accession>A0ABT8CSF6</accession>
<dbReference type="EMBL" id="JAUFQU010000001">
    <property type="protein sequence ID" value="MDN3707443.1"/>
    <property type="molecule type" value="Genomic_DNA"/>
</dbReference>
<dbReference type="RefSeq" id="WP_290363416.1">
    <property type="nucleotide sequence ID" value="NZ_JAUFQU010000001.1"/>
</dbReference>
<evidence type="ECO:0000313" key="2">
    <source>
        <dbReference type="EMBL" id="MDN3707443.1"/>
    </source>
</evidence>
<dbReference type="InterPro" id="IPR021314">
    <property type="entry name" value="DUF2911"/>
</dbReference>
<evidence type="ECO:0000313" key="3">
    <source>
        <dbReference type="EMBL" id="MDN3709244.1"/>
    </source>
</evidence>
<comment type="caution">
    <text evidence="2">The sequence shown here is derived from an EMBL/GenBank/DDBJ whole genome shotgun (WGS) entry which is preliminary data.</text>
</comment>
<dbReference type="EMBL" id="JAUFQU010000025">
    <property type="protein sequence ID" value="MDN3709244.1"/>
    <property type="molecule type" value="Genomic_DNA"/>
</dbReference>
<gene>
    <name evidence="2" type="ORF">QW060_09905</name>
    <name evidence="3" type="ORF">QW060_19670</name>
</gene>